<protein>
    <submittedName>
        <fullName evidence="2">PorT family protein</fullName>
    </submittedName>
</protein>
<evidence type="ECO:0000259" key="1">
    <source>
        <dbReference type="Pfam" id="PF13568"/>
    </source>
</evidence>
<name>A0ABU7XTD2_9FLAO</name>
<sequence>MKRTLLIGLIASLPLFSFSQNKIGIFGGANYSYFTNGTIKNVSLENSMGIQLGMLYEIRLTDKIDFRPKLLFSQQGDKKTEQISCNCFEINQTDFELSYINIPLDFKFGNKVYLITGPQIGFLINEKKLSNNFIFTKTDIDIGFNVGFGTKFNDFFIEFGAYQGFTDLFNYPISQYKGSARNGLFKLSFGYYL</sequence>
<proteinExistence type="predicted"/>
<dbReference type="EMBL" id="JAODOP010000004">
    <property type="protein sequence ID" value="MEF3833636.1"/>
    <property type="molecule type" value="Genomic_DNA"/>
</dbReference>
<comment type="caution">
    <text evidence="2">The sequence shown here is derived from an EMBL/GenBank/DDBJ whole genome shotgun (WGS) entry which is preliminary data.</text>
</comment>
<organism evidence="2 3">
    <name type="scientific">Flavivirga spongiicola</name>
    <dbReference type="NCBI Taxonomy" id="421621"/>
    <lineage>
        <taxon>Bacteria</taxon>
        <taxon>Pseudomonadati</taxon>
        <taxon>Bacteroidota</taxon>
        <taxon>Flavobacteriia</taxon>
        <taxon>Flavobacteriales</taxon>
        <taxon>Flavobacteriaceae</taxon>
        <taxon>Flavivirga</taxon>
    </lineage>
</organism>
<dbReference type="RefSeq" id="WP_303305976.1">
    <property type="nucleotide sequence ID" value="NZ_JAODOP010000004.1"/>
</dbReference>
<evidence type="ECO:0000313" key="3">
    <source>
        <dbReference type="Proteomes" id="UP001337305"/>
    </source>
</evidence>
<feature type="domain" description="Outer membrane protein beta-barrel" evidence="1">
    <location>
        <begin position="18"/>
        <end position="170"/>
    </location>
</feature>
<reference evidence="2 3" key="1">
    <citation type="submission" date="2022-09" db="EMBL/GenBank/DDBJ databases">
        <title>Genome sequencing of Flavivirga sp. MEBiC05379.</title>
        <authorList>
            <person name="Oh H.-M."/>
            <person name="Kwon K.K."/>
            <person name="Park M.J."/>
            <person name="Yang S.-H."/>
        </authorList>
    </citation>
    <scope>NUCLEOTIDE SEQUENCE [LARGE SCALE GENOMIC DNA]</scope>
    <source>
        <strain evidence="2 3">MEBiC05379</strain>
    </source>
</reference>
<gene>
    <name evidence="2" type="ORF">N1F79_10885</name>
</gene>
<accession>A0ABU7XTD2</accession>
<dbReference type="Pfam" id="PF13568">
    <property type="entry name" value="OMP_b-brl_2"/>
    <property type="match status" value="1"/>
</dbReference>
<keyword evidence="3" id="KW-1185">Reference proteome</keyword>
<dbReference type="InterPro" id="IPR025665">
    <property type="entry name" value="Beta-barrel_OMP_2"/>
</dbReference>
<evidence type="ECO:0000313" key="2">
    <source>
        <dbReference type="EMBL" id="MEF3833636.1"/>
    </source>
</evidence>
<dbReference type="Proteomes" id="UP001337305">
    <property type="component" value="Unassembled WGS sequence"/>
</dbReference>